<dbReference type="EnsemblMetazoa" id="ISCW020102-RA">
    <property type="protein sequence ID" value="ISCW020102-PA"/>
    <property type="gene ID" value="ISCW020102"/>
</dbReference>
<reference evidence="4" key="2">
    <citation type="submission" date="2020-05" db="UniProtKB">
        <authorList>
            <consortium name="EnsemblMetazoa"/>
        </authorList>
    </citation>
    <scope>IDENTIFICATION</scope>
    <source>
        <strain evidence="4">wikel</strain>
    </source>
</reference>
<protein>
    <recommendedName>
        <fullName evidence="6">Bromo domain-containing protein</fullName>
    </recommendedName>
</protein>
<dbReference type="InterPro" id="IPR036427">
    <property type="entry name" value="Bromodomain-like_sf"/>
</dbReference>
<reference evidence="3 5" key="1">
    <citation type="submission" date="2008-03" db="EMBL/GenBank/DDBJ databases">
        <title>Annotation of Ixodes scapularis.</title>
        <authorList>
            <consortium name="Ixodes scapularis Genome Project Consortium"/>
            <person name="Caler E."/>
            <person name="Hannick L.I."/>
            <person name="Bidwell S."/>
            <person name="Joardar V."/>
            <person name="Thiagarajan M."/>
            <person name="Amedeo P."/>
            <person name="Galinsky K.J."/>
            <person name="Schobel S."/>
            <person name="Inman J."/>
            <person name="Hostetler J."/>
            <person name="Miller J."/>
            <person name="Hammond M."/>
            <person name="Megy K."/>
            <person name="Lawson D."/>
            <person name="Kodira C."/>
            <person name="Sutton G."/>
            <person name="Meyer J."/>
            <person name="Hill C.A."/>
            <person name="Birren B."/>
            <person name="Nene V."/>
            <person name="Collins F."/>
            <person name="Alarcon-Chaidez F."/>
            <person name="Wikel S."/>
            <person name="Strausberg R."/>
        </authorList>
    </citation>
    <scope>NUCLEOTIDE SEQUENCE [LARGE SCALE GENOMIC DNA]</scope>
    <source>
        <strain evidence="5">Wikel</strain>
        <strain evidence="3">Wikel colony</strain>
    </source>
</reference>
<dbReference type="VEuPathDB" id="VectorBase:ISCI020102"/>
<accession>B7PZI5</accession>
<dbReference type="VEuPathDB" id="VectorBase:ISCW020102"/>
<dbReference type="InParanoid" id="B7PZI5"/>
<sequence length="91" mass="10172">MLLCINAQTYNVEGSLIYEDSIVLQSVFTSARERLEKDGDLALGPDQDQDTDQEGQGTSADGHGSEEKTKKRKSRQVKRYISDDDDTEESD</sequence>
<dbReference type="OrthoDB" id="6017at2759"/>
<dbReference type="PaxDb" id="6945-B7PZI5"/>
<evidence type="ECO:0000313" key="4">
    <source>
        <dbReference type="EnsemblMetazoa" id="ISCW020102-PA"/>
    </source>
</evidence>
<dbReference type="HOGENOM" id="CLU_2429520_0_0_1"/>
<keyword evidence="1" id="KW-0103">Bromodomain</keyword>
<dbReference type="VEuPathDB" id="VectorBase:ISCP_004560"/>
<evidence type="ECO:0000313" key="5">
    <source>
        <dbReference type="Proteomes" id="UP000001555"/>
    </source>
</evidence>
<dbReference type="AlphaFoldDB" id="B7PZI5"/>
<proteinExistence type="predicted"/>
<evidence type="ECO:0008006" key="6">
    <source>
        <dbReference type="Google" id="ProtNLM"/>
    </source>
</evidence>
<feature type="region of interest" description="Disordered" evidence="2">
    <location>
        <begin position="37"/>
        <end position="91"/>
    </location>
</feature>
<organism>
    <name type="scientific">Ixodes scapularis</name>
    <name type="common">Black-legged tick</name>
    <name type="synonym">Deer tick</name>
    <dbReference type="NCBI Taxonomy" id="6945"/>
    <lineage>
        <taxon>Eukaryota</taxon>
        <taxon>Metazoa</taxon>
        <taxon>Ecdysozoa</taxon>
        <taxon>Arthropoda</taxon>
        <taxon>Chelicerata</taxon>
        <taxon>Arachnida</taxon>
        <taxon>Acari</taxon>
        <taxon>Parasitiformes</taxon>
        <taxon>Ixodida</taxon>
        <taxon>Ixodoidea</taxon>
        <taxon>Ixodidae</taxon>
        <taxon>Ixodinae</taxon>
        <taxon>Ixodes</taxon>
    </lineage>
</organism>
<dbReference type="STRING" id="6945.B7PZI5"/>
<dbReference type="SUPFAM" id="SSF47370">
    <property type="entry name" value="Bromodomain"/>
    <property type="match status" value="1"/>
</dbReference>
<dbReference type="EMBL" id="DS825938">
    <property type="protein sequence ID" value="EEC12007.1"/>
    <property type="molecule type" value="Genomic_DNA"/>
</dbReference>
<gene>
    <name evidence="3" type="ORF">IscW_ISCW020102</name>
</gene>
<dbReference type="EMBL" id="ABJB010519445">
    <property type="status" value="NOT_ANNOTATED_CDS"/>
    <property type="molecule type" value="Genomic_DNA"/>
</dbReference>
<evidence type="ECO:0000313" key="3">
    <source>
        <dbReference type="EMBL" id="EEC12007.1"/>
    </source>
</evidence>
<name>B7PZI5_IXOSC</name>
<keyword evidence="5" id="KW-1185">Reference proteome</keyword>
<evidence type="ECO:0000256" key="2">
    <source>
        <dbReference type="SAM" id="MobiDB-lite"/>
    </source>
</evidence>
<dbReference type="Gene3D" id="1.20.920.10">
    <property type="entry name" value="Bromodomain-like"/>
    <property type="match status" value="1"/>
</dbReference>
<dbReference type="Proteomes" id="UP000001555">
    <property type="component" value="Unassembled WGS sequence"/>
</dbReference>
<evidence type="ECO:0000256" key="1">
    <source>
        <dbReference type="ARBA" id="ARBA00023117"/>
    </source>
</evidence>